<proteinExistence type="predicted"/>
<protein>
    <submittedName>
        <fullName evidence="1">Uncharacterized protein</fullName>
    </submittedName>
</protein>
<name>A0A1V4T241_9GAMM</name>
<dbReference type="OrthoDB" id="8445960at2"/>
<reference evidence="1 2" key="1">
    <citation type="submission" date="2017-01" db="EMBL/GenBank/DDBJ databases">
        <title>Genome Sequencing of a Marine Spirillum, Oceanospirillum multiglobuliferum ATCC 33336, from Japan.</title>
        <authorList>
            <person name="Carney J.G."/>
            <person name="Trachtenberg A.M."/>
            <person name="Rheaume B.A."/>
            <person name="Linnane J.D."/>
            <person name="Pitts N.L."/>
            <person name="Mykles D.L."/>
            <person name="Maclea K.S."/>
        </authorList>
    </citation>
    <scope>NUCLEOTIDE SEQUENCE [LARGE SCALE GENOMIC DNA]</scope>
    <source>
        <strain evidence="1 2">ATCC 33336</strain>
    </source>
</reference>
<comment type="caution">
    <text evidence="1">The sequence shown here is derived from an EMBL/GenBank/DDBJ whole genome shotgun (WGS) entry which is preliminary data.</text>
</comment>
<dbReference type="Proteomes" id="UP000191418">
    <property type="component" value="Unassembled WGS sequence"/>
</dbReference>
<dbReference type="EMBL" id="MTSM01000022">
    <property type="protein sequence ID" value="OPX54606.1"/>
    <property type="molecule type" value="Genomic_DNA"/>
</dbReference>
<accession>A0A1V4T241</accession>
<gene>
    <name evidence="1" type="ORF">BTE48_13450</name>
</gene>
<keyword evidence="2" id="KW-1185">Reference proteome</keyword>
<evidence type="ECO:0000313" key="1">
    <source>
        <dbReference type="EMBL" id="OPX54606.1"/>
    </source>
</evidence>
<sequence>MPSPDQLVEQGASVLAKFGYEPFGGEEEHWSAMWDLLKGDFTTQKHPEIPSFDDLSLSLKEAAKVYMRRRLIADRFFEECRKAQADLFKGIDTDGVERYTIARDAYEDSVGDFGAARERIAMLLDGKYWEED</sequence>
<evidence type="ECO:0000313" key="2">
    <source>
        <dbReference type="Proteomes" id="UP000191418"/>
    </source>
</evidence>
<dbReference type="STRING" id="64969.SAMN02745127_02623"/>
<organism evidence="1 2">
    <name type="scientific">Oceanospirillum multiglobuliferum</name>
    <dbReference type="NCBI Taxonomy" id="64969"/>
    <lineage>
        <taxon>Bacteria</taxon>
        <taxon>Pseudomonadati</taxon>
        <taxon>Pseudomonadota</taxon>
        <taxon>Gammaproteobacteria</taxon>
        <taxon>Oceanospirillales</taxon>
        <taxon>Oceanospirillaceae</taxon>
        <taxon>Oceanospirillum</taxon>
    </lineage>
</organism>
<dbReference type="AlphaFoldDB" id="A0A1V4T241"/>